<name>A0A5B7FRM1_PORTR</name>
<dbReference type="EMBL" id="VSRR010008068">
    <property type="protein sequence ID" value="MPC48035.1"/>
    <property type="molecule type" value="Genomic_DNA"/>
</dbReference>
<comment type="caution">
    <text evidence="1">The sequence shown here is derived from an EMBL/GenBank/DDBJ whole genome shotgun (WGS) entry which is preliminary data.</text>
</comment>
<protein>
    <submittedName>
        <fullName evidence="1">Uncharacterized protein</fullName>
    </submittedName>
</protein>
<keyword evidence="2" id="KW-1185">Reference proteome</keyword>
<accession>A0A5B7FRM1</accession>
<evidence type="ECO:0000313" key="1">
    <source>
        <dbReference type="EMBL" id="MPC48035.1"/>
    </source>
</evidence>
<evidence type="ECO:0000313" key="2">
    <source>
        <dbReference type="Proteomes" id="UP000324222"/>
    </source>
</evidence>
<sequence>MEEELKADPEEKPIYEMRTKEMNDEVGLNFCTDKIILKKNYITYSNVANFQAQEGDNIIKSLRKINFHSSNLTAKISYSIQQQRDNVPKFSQALVLRGSAEVFTTPWAQKPNTLTTTRKNKT</sequence>
<gene>
    <name evidence="1" type="ORF">E2C01_041800</name>
</gene>
<proteinExistence type="predicted"/>
<dbReference type="AlphaFoldDB" id="A0A5B7FRM1"/>
<reference evidence="1 2" key="1">
    <citation type="submission" date="2019-05" db="EMBL/GenBank/DDBJ databases">
        <title>Another draft genome of Portunus trituberculatus and its Hox gene families provides insights of decapod evolution.</title>
        <authorList>
            <person name="Jeong J.-H."/>
            <person name="Song I."/>
            <person name="Kim S."/>
            <person name="Choi T."/>
            <person name="Kim D."/>
            <person name="Ryu S."/>
            <person name="Kim W."/>
        </authorList>
    </citation>
    <scope>NUCLEOTIDE SEQUENCE [LARGE SCALE GENOMIC DNA]</scope>
    <source>
        <tissue evidence="1">Muscle</tissue>
    </source>
</reference>
<dbReference type="Proteomes" id="UP000324222">
    <property type="component" value="Unassembled WGS sequence"/>
</dbReference>
<organism evidence="1 2">
    <name type="scientific">Portunus trituberculatus</name>
    <name type="common">Swimming crab</name>
    <name type="synonym">Neptunus trituberculatus</name>
    <dbReference type="NCBI Taxonomy" id="210409"/>
    <lineage>
        <taxon>Eukaryota</taxon>
        <taxon>Metazoa</taxon>
        <taxon>Ecdysozoa</taxon>
        <taxon>Arthropoda</taxon>
        <taxon>Crustacea</taxon>
        <taxon>Multicrustacea</taxon>
        <taxon>Malacostraca</taxon>
        <taxon>Eumalacostraca</taxon>
        <taxon>Eucarida</taxon>
        <taxon>Decapoda</taxon>
        <taxon>Pleocyemata</taxon>
        <taxon>Brachyura</taxon>
        <taxon>Eubrachyura</taxon>
        <taxon>Portunoidea</taxon>
        <taxon>Portunidae</taxon>
        <taxon>Portuninae</taxon>
        <taxon>Portunus</taxon>
    </lineage>
</organism>